<sequence length="397" mass="45451">MQKKQTTIIPPSTIIKNRYRVTQKIGQGSFGETYAAVDITTNESVAIKVERIDDKKMVLKQEVIAIKSLQLLACPYVVHYINSGRQDYFNFLVMERLGENLAELRKNRPTQVFSMCTSLRLGIQMIESLEGIHKLGYIHRDVKPSNFVMGHKSDPRKRRRAYLIDFGLARKFRSDTGEIRPPRKNAGFRGTARYASIASHYKRELGRVDDLWSVLYAVIEFLKGHLPWMKMKEKDMIGQVKERETNPNLCKDLPSEFVVFMEHLQKLEYADEPDYNLLKGLLLQIYVREGYNDEIPYDWQQVAAASPIPQQTHVSTDDVPNATSQRNTSTMENFSSSMRNSNASMTQLGRNNSDVKPSRHSLPANYNRAGTQVAEEVVPPVKPRDKKAKNCKSCTIM</sequence>
<dbReference type="CDD" id="cd14017">
    <property type="entry name" value="STKc_TTBK"/>
    <property type="match status" value="1"/>
</dbReference>
<proteinExistence type="inferred from homology"/>
<feature type="region of interest" description="Disordered" evidence="9">
    <location>
        <begin position="309"/>
        <end position="364"/>
    </location>
</feature>
<dbReference type="Pfam" id="PF00069">
    <property type="entry name" value="Pkinase"/>
    <property type="match status" value="1"/>
</dbReference>
<evidence type="ECO:0000256" key="6">
    <source>
        <dbReference type="ARBA" id="ARBA00022840"/>
    </source>
</evidence>
<evidence type="ECO:0000256" key="7">
    <source>
        <dbReference type="PROSITE-ProRule" id="PRU10141"/>
    </source>
</evidence>
<dbReference type="AlphaFoldDB" id="A0AAW2ZKS4"/>
<organism evidence="11 12">
    <name type="scientific">Acrasis kona</name>
    <dbReference type="NCBI Taxonomy" id="1008807"/>
    <lineage>
        <taxon>Eukaryota</taxon>
        <taxon>Discoba</taxon>
        <taxon>Heterolobosea</taxon>
        <taxon>Tetramitia</taxon>
        <taxon>Eutetramitia</taxon>
        <taxon>Acrasidae</taxon>
        <taxon>Acrasis</taxon>
    </lineage>
</organism>
<evidence type="ECO:0000256" key="1">
    <source>
        <dbReference type="ARBA" id="ARBA00012513"/>
    </source>
</evidence>
<dbReference type="PROSITE" id="PS00108">
    <property type="entry name" value="PROTEIN_KINASE_ST"/>
    <property type="match status" value="1"/>
</dbReference>
<dbReference type="EMBL" id="JAOPGA020001688">
    <property type="protein sequence ID" value="KAL0490458.1"/>
    <property type="molecule type" value="Genomic_DNA"/>
</dbReference>
<gene>
    <name evidence="11" type="ORF">AKO1_009542</name>
</gene>
<name>A0AAW2ZKS4_9EUKA</name>
<evidence type="ECO:0000313" key="12">
    <source>
        <dbReference type="Proteomes" id="UP001431209"/>
    </source>
</evidence>
<dbReference type="Gene3D" id="1.10.510.10">
    <property type="entry name" value="Transferase(Phosphotransferase) domain 1"/>
    <property type="match status" value="1"/>
</dbReference>
<dbReference type="SUPFAM" id="SSF56112">
    <property type="entry name" value="Protein kinase-like (PK-like)"/>
    <property type="match status" value="1"/>
</dbReference>
<keyword evidence="2 8" id="KW-0723">Serine/threonine-protein kinase</keyword>
<dbReference type="PANTHER" id="PTHR11909">
    <property type="entry name" value="CASEIN KINASE-RELATED"/>
    <property type="match status" value="1"/>
</dbReference>
<keyword evidence="5 11" id="KW-0418">Kinase</keyword>
<feature type="domain" description="Protein kinase" evidence="10">
    <location>
        <begin position="19"/>
        <end position="287"/>
    </location>
</feature>
<dbReference type="GO" id="GO:0005524">
    <property type="term" value="F:ATP binding"/>
    <property type="evidence" value="ECO:0007669"/>
    <property type="project" value="UniProtKB-UniRule"/>
</dbReference>
<dbReference type="PROSITE" id="PS00107">
    <property type="entry name" value="PROTEIN_KINASE_ATP"/>
    <property type="match status" value="1"/>
</dbReference>
<evidence type="ECO:0000313" key="11">
    <source>
        <dbReference type="EMBL" id="KAL0490458.1"/>
    </source>
</evidence>
<dbReference type="InterPro" id="IPR050235">
    <property type="entry name" value="CK1_Ser-Thr_kinase"/>
</dbReference>
<evidence type="ECO:0000256" key="2">
    <source>
        <dbReference type="ARBA" id="ARBA00022527"/>
    </source>
</evidence>
<evidence type="ECO:0000259" key="10">
    <source>
        <dbReference type="PROSITE" id="PS50011"/>
    </source>
</evidence>
<evidence type="ECO:0000256" key="4">
    <source>
        <dbReference type="ARBA" id="ARBA00022741"/>
    </source>
</evidence>
<dbReference type="Proteomes" id="UP001431209">
    <property type="component" value="Unassembled WGS sequence"/>
</dbReference>
<keyword evidence="3" id="KW-0808">Transferase</keyword>
<protein>
    <recommendedName>
        <fullName evidence="1">non-specific serine/threonine protein kinase</fullName>
        <ecNumber evidence="1">2.7.11.1</ecNumber>
    </recommendedName>
</protein>
<dbReference type="InterPro" id="IPR008271">
    <property type="entry name" value="Ser/Thr_kinase_AS"/>
</dbReference>
<evidence type="ECO:0000256" key="9">
    <source>
        <dbReference type="SAM" id="MobiDB-lite"/>
    </source>
</evidence>
<evidence type="ECO:0000256" key="8">
    <source>
        <dbReference type="RuleBase" id="RU000304"/>
    </source>
</evidence>
<evidence type="ECO:0000256" key="5">
    <source>
        <dbReference type="ARBA" id="ARBA00022777"/>
    </source>
</evidence>
<feature type="binding site" evidence="7">
    <location>
        <position position="48"/>
    </location>
    <ligand>
        <name>ATP</name>
        <dbReference type="ChEBI" id="CHEBI:30616"/>
    </ligand>
</feature>
<comment type="similarity">
    <text evidence="8">Belongs to the protein kinase superfamily.</text>
</comment>
<feature type="compositionally biased region" description="Polar residues" evidence="9">
    <location>
        <begin position="321"/>
        <end position="355"/>
    </location>
</feature>
<dbReference type="InterPro" id="IPR011009">
    <property type="entry name" value="Kinase-like_dom_sf"/>
</dbReference>
<dbReference type="InterPro" id="IPR017441">
    <property type="entry name" value="Protein_kinase_ATP_BS"/>
</dbReference>
<keyword evidence="12" id="KW-1185">Reference proteome</keyword>
<dbReference type="SMART" id="SM00220">
    <property type="entry name" value="S_TKc"/>
    <property type="match status" value="1"/>
</dbReference>
<comment type="caution">
    <text evidence="11">The sequence shown here is derived from an EMBL/GenBank/DDBJ whole genome shotgun (WGS) entry which is preliminary data.</text>
</comment>
<reference evidence="11 12" key="1">
    <citation type="submission" date="2024-03" db="EMBL/GenBank/DDBJ databases">
        <title>The Acrasis kona genome and developmental transcriptomes reveal deep origins of eukaryotic multicellular pathways.</title>
        <authorList>
            <person name="Sheikh S."/>
            <person name="Fu C.-J."/>
            <person name="Brown M.W."/>
            <person name="Baldauf S.L."/>
        </authorList>
    </citation>
    <scope>NUCLEOTIDE SEQUENCE [LARGE SCALE GENOMIC DNA]</scope>
    <source>
        <strain evidence="11 12">ATCC MYA-3509</strain>
    </source>
</reference>
<keyword evidence="6 7" id="KW-0067">ATP-binding</keyword>
<dbReference type="GO" id="GO:0004674">
    <property type="term" value="F:protein serine/threonine kinase activity"/>
    <property type="evidence" value="ECO:0007669"/>
    <property type="project" value="UniProtKB-KW"/>
</dbReference>
<dbReference type="EC" id="2.7.11.1" evidence="1"/>
<dbReference type="InterPro" id="IPR000719">
    <property type="entry name" value="Prot_kinase_dom"/>
</dbReference>
<keyword evidence="4 7" id="KW-0547">Nucleotide-binding</keyword>
<evidence type="ECO:0000256" key="3">
    <source>
        <dbReference type="ARBA" id="ARBA00022679"/>
    </source>
</evidence>
<dbReference type="InterPro" id="IPR047916">
    <property type="entry name" value="TTBK_Asator-like_STKc"/>
</dbReference>
<dbReference type="PROSITE" id="PS50011">
    <property type="entry name" value="PROTEIN_KINASE_DOM"/>
    <property type="match status" value="1"/>
</dbReference>
<accession>A0AAW2ZKS4</accession>